<name>A0ABN8N5P9_9CNID</name>
<organism evidence="1 2">
    <name type="scientific">Porites lobata</name>
    <dbReference type="NCBI Taxonomy" id="104759"/>
    <lineage>
        <taxon>Eukaryota</taxon>
        <taxon>Metazoa</taxon>
        <taxon>Cnidaria</taxon>
        <taxon>Anthozoa</taxon>
        <taxon>Hexacorallia</taxon>
        <taxon>Scleractinia</taxon>
        <taxon>Fungiina</taxon>
        <taxon>Poritidae</taxon>
        <taxon>Porites</taxon>
    </lineage>
</organism>
<reference evidence="1 2" key="1">
    <citation type="submission" date="2022-05" db="EMBL/GenBank/DDBJ databases">
        <authorList>
            <consortium name="Genoscope - CEA"/>
            <person name="William W."/>
        </authorList>
    </citation>
    <scope>NUCLEOTIDE SEQUENCE [LARGE SCALE GENOMIC DNA]</scope>
</reference>
<comment type="caution">
    <text evidence="1">The sequence shown here is derived from an EMBL/GenBank/DDBJ whole genome shotgun (WGS) entry which is preliminary data.</text>
</comment>
<evidence type="ECO:0000313" key="2">
    <source>
        <dbReference type="Proteomes" id="UP001159405"/>
    </source>
</evidence>
<proteinExistence type="predicted"/>
<gene>
    <name evidence="1" type="ORF">PLOB_00000793</name>
</gene>
<dbReference type="EMBL" id="CALNXK010000010">
    <property type="protein sequence ID" value="CAH3042983.1"/>
    <property type="molecule type" value="Genomic_DNA"/>
</dbReference>
<evidence type="ECO:0000313" key="1">
    <source>
        <dbReference type="EMBL" id="CAH3042983.1"/>
    </source>
</evidence>
<accession>A0ABN8N5P9</accession>
<sequence>MLGARIKETEGFCSPQSSLMSGHQAIQREECSADSPVCRGKSPLVKIVNRRILSTGFSFFGEVTDVLDVLTRQPGLRYSKDDGQNIDPSQSELPQWNTHIRVDIRGQLVHQNAPEIMCFVKFNLDDKAAVQVAYQMKGNRLWLKFT</sequence>
<dbReference type="Proteomes" id="UP001159405">
    <property type="component" value="Unassembled WGS sequence"/>
</dbReference>
<keyword evidence="2" id="KW-1185">Reference proteome</keyword>
<protein>
    <submittedName>
        <fullName evidence="1">Uncharacterized protein</fullName>
    </submittedName>
</protein>